<dbReference type="Proteomes" id="UP000676336">
    <property type="component" value="Unassembled WGS sequence"/>
</dbReference>
<sequence length="55" mass="6380">KDSALGLSDDNLNCLQTNEFNIQDIHNDYDEDDDRQQQQQHDRMSLSLSNVQQGE</sequence>
<organism evidence="2 3">
    <name type="scientific">Rotaria magnacalcarata</name>
    <dbReference type="NCBI Taxonomy" id="392030"/>
    <lineage>
        <taxon>Eukaryota</taxon>
        <taxon>Metazoa</taxon>
        <taxon>Spiralia</taxon>
        <taxon>Gnathifera</taxon>
        <taxon>Rotifera</taxon>
        <taxon>Eurotatoria</taxon>
        <taxon>Bdelloidea</taxon>
        <taxon>Philodinida</taxon>
        <taxon>Philodinidae</taxon>
        <taxon>Rotaria</taxon>
    </lineage>
</organism>
<feature type="non-terminal residue" evidence="2">
    <location>
        <position position="1"/>
    </location>
</feature>
<dbReference type="AlphaFoldDB" id="A0A8S3DY74"/>
<feature type="compositionally biased region" description="Polar residues" evidence="1">
    <location>
        <begin position="46"/>
        <end position="55"/>
    </location>
</feature>
<gene>
    <name evidence="2" type="ORF">SMN809_LOCUS58860</name>
</gene>
<protein>
    <submittedName>
        <fullName evidence="2">Uncharacterized protein</fullName>
    </submittedName>
</protein>
<evidence type="ECO:0000313" key="3">
    <source>
        <dbReference type="Proteomes" id="UP000676336"/>
    </source>
</evidence>
<comment type="caution">
    <text evidence="2">The sequence shown here is derived from an EMBL/GenBank/DDBJ whole genome shotgun (WGS) entry which is preliminary data.</text>
</comment>
<evidence type="ECO:0000313" key="2">
    <source>
        <dbReference type="EMBL" id="CAF5045074.1"/>
    </source>
</evidence>
<reference evidence="2" key="1">
    <citation type="submission" date="2021-02" db="EMBL/GenBank/DDBJ databases">
        <authorList>
            <person name="Nowell W R."/>
        </authorList>
    </citation>
    <scope>NUCLEOTIDE SEQUENCE</scope>
</reference>
<evidence type="ECO:0000256" key="1">
    <source>
        <dbReference type="SAM" id="MobiDB-lite"/>
    </source>
</evidence>
<accession>A0A8S3DY74</accession>
<dbReference type="EMBL" id="CAJOBI010222560">
    <property type="protein sequence ID" value="CAF5045074.1"/>
    <property type="molecule type" value="Genomic_DNA"/>
</dbReference>
<name>A0A8S3DY74_9BILA</name>
<feature type="non-terminal residue" evidence="2">
    <location>
        <position position="55"/>
    </location>
</feature>
<feature type="region of interest" description="Disordered" evidence="1">
    <location>
        <begin position="28"/>
        <end position="55"/>
    </location>
</feature>
<proteinExistence type="predicted"/>